<dbReference type="RefSeq" id="WP_126612189.1">
    <property type="nucleotide sequence ID" value="NZ_CP034562.1"/>
</dbReference>
<reference evidence="1 2" key="1">
    <citation type="submission" date="2018-12" db="EMBL/GenBank/DDBJ databases">
        <title>Flammeovirga pectinis sp. nov., isolated from the gut of the Korean scallop, Patinopecten yessoensis.</title>
        <authorList>
            <person name="Bae J.-W."/>
            <person name="Jeong Y.-S."/>
            <person name="Kang W."/>
        </authorList>
    </citation>
    <scope>NUCLEOTIDE SEQUENCE [LARGE SCALE GENOMIC DNA]</scope>
    <source>
        <strain evidence="1 2">L12M1</strain>
    </source>
</reference>
<sequence length="201" mass="23954">MSTTILLPNIRYILGFKNREERLIQRTYKDFFFQIQDELKITDPVLFQKGYCKALTTLIFNATTLTEDDHFPDKILEYFPKEKDNYIVEDVEIKFNDKDLLLLQMHYTNKLSIEAISARCELTPKDATNRIQQLTDMWSQGQDLPLEDYLMQIEKRNIYKRLEANLIPISKDRKRKRDTNKVGAIQKVDPTFWDRIKAFFS</sequence>
<name>A0A3Q9FPA6_9BACT</name>
<proteinExistence type="predicted"/>
<dbReference type="EMBL" id="CP034562">
    <property type="protein sequence ID" value="AZQ61570.1"/>
    <property type="molecule type" value="Genomic_DNA"/>
</dbReference>
<evidence type="ECO:0000313" key="2">
    <source>
        <dbReference type="Proteomes" id="UP000267268"/>
    </source>
</evidence>
<dbReference type="KEGG" id="fll:EI427_04795"/>
<organism evidence="1 2">
    <name type="scientific">Flammeovirga pectinis</name>
    <dbReference type="NCBI Taxonomy" id="2494373"/>
    <lineage>
        <taxon>Bacteria</taxon>
        <taxon>Pseudomonadati</taxon>
        <taxon>Bacteroidota</taxon>
        <taxon>Cytophagia</taxon>
        <taxon>Cytophagales</taxon>
        <taxon>Flammeovirgaceae</taxon>
        <taxon>Flammeovirga</taxon>
    </lineage>
</organism>
<keyword evidence="2" id="KW-1185">Reference proteome</keyword>
<dbReference type="AlphaFoldDB" id="A0A3Q9FPA6"/>
<dbReference type="OrthoDB" id="978195at2"/>
<accession>A0A3Q9FPA6</accession>
<gene>
    <name evidence="1" type="ORF">EI427_04795</name>
</gene>
<evidence type="ECO:0000313" key="1">
    <source>
        <dbReference type="EMBL" id="AZQ61570.1"/>
    </source>
</evidence>
<protein>
    <submittedName>
        <fullName evidence="1">Uncharacterized protein</fullName>
    </submittedName>
</protein>
<dbReference type="Proteomes" id="UP000267268">
    <property type="component" value="Chromosome 1"/>
</dbReference>